<feature type="DNA-binding region" description="Homeobox; TALE-type" evidence="5">
    <location>
        <begin position="263"/>
        <end position="326"/>
    </location>
</feature>
<dbReference type="GO" id="GO:0006355">
    <property type="term" value="P:regulation of DNA-templated transcription"/>
    <property type="evidence" value="ECO:0007669"/>
    <property type="project" value="InterPro"/>
</dbReference>
<dbReference type="Proteomes" id="UP000595140">
    <property type="component" value="Unassembled WGS sequence"/>
</dbReference>
<keyword evidence="2 5" id="KW-0238">DNA-binding</keyword>
<evidence type="ECO:0000256" key="6">
    <source>
        <dbReference type="PROSITE-ProRule" id="PRU00559"/>
    </source>
</evidence>
<dbReference type="OrthoDB" id="10056939at2759"/>
<evidence type="ECO:0000256" key="1">
    <source>
        <dbReference type="ARBA" id="ARBA00004123"/>
    </source>
</evidence>
<evidence type="ECO:0008006" key="12">
    <source>
        <dbReference type="Google" id="ProtNLM"/>
    </source>
</evidence>
<evidence type="ECO:0000256" key="4">
    <source>
        <dbReference type="ARBA" id="ARBA00023242"/>
    </source>
</evidence>
<accession>A0A484M8H0</accession>
<evidence type="ECO:0000256" key="3">
    <source>
        <dbReference type="ARBA" id="ARBA00023155"/>
    </source>
</evidence>
<dbReference type="InterPro" id="IPR001356">
    <property type="entry name" value="HD"/>
</dbReference>
<proteinExistence type="inferred from homology"/>
<dbReference type="PANTHER" id="PTHR11850">
    <property type="entry name" value="HOMEOBOX PROTEIN TRANSCRIPTION FACTORS"/>
    <property type="match status" value="1"/>
</dbReference>
<organism evidence="10 11">
    <name type="scientific">Cuscuta campestris</name>
    <dbReference type="NCBI Taxonomy" id="132261"/>
    <lineage>
        <taxon>Eukaryota</taxon>
        <taxon>Viridiplantae</taxon>
        <taxon>Streptophyta</taxon>
        <taxon>Embryophyta</taxon>
        <taxon>Tracheophyta</taxon>
        <taxon>Spermatophyta</taxon>
        <taxon>Magnoliopsida</taxon>
        <taxon>eudicotyledons</taxon>
        <taxon>Gunneridae</taxon>
        <taxon>Pentapetalae</taxon>
        <taxon>asterids</taxon>
        <taxon>lamiids</taxon>
        <taxon>Solanales</taxon>
        <taxon>Convolvulaceae</taxon>
        <taxon>Cuscuteae</taxon>
        <taxon>Cuscuta</taxon>
        <taxon>Cuscuta subgen. Grammica</taxon>
        <taxon>Cuscuta sect. Cleistogrammica</taxon>
    </lineage>
</organism>
<dbReference type="InterPro" id="IPR005539">
    <property type="entry name" value="ELK_dom"/>
</dbReference>
<name>A0A484M8H0_9ASTE</name>
<dbReference type="InterPro" id="IPR050224">
    <property type="entry name" value="TALE_homeobox"/>
</dbReference>
<feature type="compositionally biased region" description="Basic residues" evidence="7">
    <location>
        <begin position="72"/>
        <end position="81"/>
    </location>
</feature>
<evidence type="ECO:0000259" key="9">
    <source>
        <dbReference type="PROSITE" id="PS51213"/>
    </source>
</evidence>
<gene>
    <name evidence="10" type="ORF">CCAM_LOCUS26703</name>
</gene>
<dbReference type="Pfam" id="PF05920">
    <property type="entry name" value="Homeobox_KN"/>
    <property type="match status" value="1"/>
</dbReference>
<evidence type="ECO:0000259" key="8">
    <source>
        <dbReference type="PROSITE" id="PS50071"/>
    </source>
</evidence>
<evidence type="ECO:0000313" key="10">
    <source>
        <dbReference type="EMBL" id="VFQ84927.1"/>
    </source>
</evidence>
<dbReference type="Pfam" id="PF03790">
    <property type="entry name" value="KNOX1"/>
    <property type="match status" value="1"/>
</dbReference>
<sequence length="433" mass="48689">MMMMDELYGIHSVLAPSPSPSYAPSSTNTNNIYNNDNNSNDVFSVGIDGDDDDHHRHQSGMINGCGDSTLQSRHHHHHHHGGMMSSSPDVVKAQIANHPLYPNLVSAYFQCTKVAAPPDISTLLEEISQHPPAAATTTATADEIAGDPELDQFMESYCEAMYKYKEELSKPFDEAKAFLSSIESQLSSLCKDSSSQTSFNSSFHSCDEGGGGGDTSEEEEEYASHGEVEVGDDGDDERQWAQIKEMLMRKYSGYLSNLRKDFLKKRKKGKLPKDARLVLLQWWDSHYRWPYPTEEEKNKLCEMTGLDQKQINNWFINQRKRHWRPSQDMRFALMEGLSNINNTNNINTNLASTKTKKEDPQVVPCVESLPDERRSGGVSREVIATAVQDDLADQMAGVAQRRKDLRFEPCVESLPDRRSDDVSRKECAAVRDG</sequence>
<dbReference type="SMART" id="SM00389">
    <property type="entry name" value="HOX"/>
    <property type="match status" value="1"/>
</dbReference>
<dbReference type="SUPFAM" id="SSF46689">
    <property type="entry name" value="Homeodomain-like"/>
    <property type="match status" value="1"/>
</dbReference>
<keyword evidence="11" id="KW-1185">Reference proteome</keyword>
<dbReference type="Gene3D" id="1.10.10.60">
    <property type="entry name" value="Homeodomain-like"/>
    <property type="match status" value="1"/>
</dbReference>
<dbReference type="SMART" id="SM01255">
    <property type="entry name" value="KNOX1"/>
    <property type="match status" value="1"/>
</dbReference>
<dbReference type="InterPro" id="IPR008422">
    <property type="entry name" value="KN_HD"/>
</dbReference>
<dbReference type="AlphaFoldDB" id="A0A484M8H0"/>
<dbReference type="SMART" id="SM01188">
    <property type="entry name" value="ELK"/>
    <property type="match status" value="1"/>
</dbReference>
<dbReference type="Pfam" id="PF03791">
    <property type="entry name" value="KNOX2"/>
    <property type="match status" value="1"/>
</dbReference>
<feature type="region of interest" description="Disordered" evidence="7">
    <location>
        <begin position="16"/>
        <end position="37"/>
    </location>
</feature>
<evidence type="ECO:0000256" key="2">
    <source>
        <dbReference type="ARBA" id="ARBA00023125"/>
    </source>
</evidence>
<feature type="region of interest" description="Disordered" evidence="7">
    <location>
        <begin position="414"/>
        <end position="433"/>
    </location>
</feature>
<reference evidence="10 11" key="1">
    <citation type="submission" date="2018-04" db="EMBL/GenBank/DDBJ databases">
        <authorList>
            <person name="Vogel A."/>
        </authorList>
    </citation>
    <scope>NUCLEOTIDE SEQUENCE [LARGE SCALE GENOMIC DNA]</scope>
</reference>
<dbReference type="InterPro" id="IPR005540">
    <property type="entry name" value="KNOX1"/>
</dbReference>
<dbReference type="InterPro" id="IPR009057">
    <property type="entry name" value="Homeodomain-like_sf"/>
</dbReference>
<dbReference type="PROSITE" id="PS50071">
    <property type="entry name" value="HOMEOBOX_2"/>
    <property type="match status" value="1"/>
</dbReference>
<evidence type="ECO:0000313" key="11">
    <source>
        <dbReference type="Proteomes" id="UP000595140"/>
    </source>
</evidence>
<feature type="domain" description="ELK" evidence="9">
    <location>
        <begin position="242"/>
        <end position="262"/>
    </location>
</feature>
<dbReference type="CDD" id="cd00086">
    <property type="entry name" value="homeodomain"/>
    <property type="match status" value="1"/>
</dbReference>
<feature type="compositionally biased region" description="Low complexity" evidence="7">
    <location>
        <begin position="20"/>
        <end position="37"/>
    </location>
</feature>
<feature type="region of interest" description="Disordered" evidence="7">
    <location>
        <begin position="199"/>
        <end position="234"/>
    </location>
</feature>
<dbReference type="GO" id="GO:0003677">
    <property type="term" value="F:DNA binding"/>
    <property type="evidence" value="ECO:0007669"/>
    <property type="project" value="UniProtKB-UniRule"/>
</dbReference>
<keyword evidence="4 5" id="KW-0539">Nucleus</keyword>
<feature type="domain" description="Homeobox" evidence="8">
    <location>
        <begin position="262"/>
        <end position="325"/>
    </location>
</feature>
<dbReference type="PROSITE" id="PS51213">
    <property type="entry name" value="ELK"/>
    <property type="match status" value="1"/>
</dbReference>
<comment type="similarity">
    <text evidence="6">Belongs to the TALE/KNOX homeobox family.</text>
</comment>
<dbReference type="Pfam" id="PF03789">
    <property type="entry name" value="ELK"/>
    <property type="match status" value="1"/>
</dbReference>
<dbReference type="EMBL" id="OOIL02002808">
    <property type="protein sequence ID" value="VFQ84927.1"/>
    <property type="molecule type" value="Genomic_DNA"/>
</dbReference>
<evidence type="ECO:0000256" key="5">
    <source>
        <dbReference type="PROSITE-ProRule" id="PRU00108"/>
    </source>
</evidence>
<dbReference type="GO" id="GO:0005634">
    <property type="term" value="C:nucleus"/>
    <property type="evidence" value="ECO:0007669"/>
    <property type="project" value="UniProtKB-SubCell"/>
</dbReference>
<feature type="region of interest" description="Disordered" evidence="7">
    <location>
        <begin position="63"/>
        <end position="87"/>
    </location>
</feature>
<dbReference type="InterPro" id="IPR005541">
    <property type="entry name" value="KNOX2"/>
</dbReference>
<comment type="subcellular location">
    <subcellularLocation>
        <location evidence="1 5">Nucleus</location>
    </subcellularLocation>
</comment>
<protein>
    <recommendedName>
        <fullName evidence="12">Homeobox domain-containing protein</fullName>
    </recommendedName>
</protein>
<dbReference type="SMART" id="SM01256">
    <property type="entry name" value="KNOX2"/>
    <property type="match status" value="1"/>
</dbReference>
<keyword evidence="3 5" id="KW-0371">Homeobox</keyword>
<evidence type="ECO:0000256" key="7">
    <source>
        <dbReference type="SAM" id="MobiDB-lite"/>
    </source>
</evidence>